<dbReference type="PANTHER" id="PTHR30506">
    <property type="entry name" value="INNER MEMBRANE PROTEIN"/>
    <property type="match status" value="1"/>
</dbReference>
<dbReference type="RefSeq" id="WP_218025575.1">
    <property type="nucleotide sequence ID" value="NZ_AP025739.1"/>
</dbReference>
<dbReference type="InterPro" id="IPR005115">
    <property type="entry name" value="Gly_transporter"/>
</dbReference>
<keyword evidence="6" id="KW-0472">Membrane</keyword>
<name>A0A402CV34_9BACT</name>
<dbReference type="PANTHER" id="PTHR30506:SF3">
    <property type="entry name" value="UPF0126 INNER MEMBRANE PROTEIN YADS-RELATED"/>
    <property type="match status" value="1"/>
</dbReference>
<keyword evidence="5" id="KW-1133">Transmembrane helix</keyword>
<evidence type="ECO:0000256" key="5">
    <source>
        <dbReference type="ARBA" id="ARBA00022989"/>
    </source>
</evidence>
<proteinExistence type="inferred from homology"/>
<dbReference type="KEGG" id="ccot:CCAX7_23570"/>
<protein>
    <submittedName>
        <fullName evidence="7">Membrane protein</fullName>
    </submittedName>
</protein>
<accession>A0A402CV34</accession>
<dbReference type="Pfam" id="PF03458">
    <property type="entry name" value="Gly_transporter"/>
    <property type="match status" value="2"/>
</dbReference>
<comment type="subcellular location">
    <subcellularLocation>
        <location evidence="1">Cell membrane</location>
        <topology evidence="1">Multi-pass membrane protein</topology>
    </subcellularLocation>
</comment>
<evidence type="ECO:0000256" key="4">
    <source>
        <dbReference type="ARBA" id="ARBA00022692"/>
    </source>
</evidence>
<dbReference type="EMBL" id="AP025739">
    <property type="protein sequence ID" value="BDI30306.1"/>
    <property type="molecule type" value="Genomic_DNA"/>
</dbReference>
<keyword evidence="3" id="KW-1003">Cell membrane</keyword>
<keyword evidence="8" id="KW-1185">Reference proteome</keyword>
<evidence type="ECO:0000313" key="7">
    <source>
        <dbReference type="EMBL" id="BDI30306.1"/>
    </source>
</evidence>
<evidence type="ECO:0000256" key="2">
    <source>
        <dbReference type="ARBA" id="ARBA00008193"/>
    </source>
</evidence>
<evidence type="ECO:0000256" key="6">
    <source>
        <dbReference type="ARBA" id="ARBA00023136"/>
    </source>
</evidence>
<dbReference type="AlphaFoldDB" id="A0A402CV34"/>
<evidence type="ECO:0000256" key="1">
    <source>
        <dbReference type="ARBA" id="ARBA00004651"/>
    </source>
</evidence>
<keyword evidence="4" id="KW-0812">Transmembrane</keyword>
<reference evidence="7 8" key="1">
    <citation type="journal article" date="2019" name="Int. J. Syst. Evol. Microbiol.">
        <title>Capsulimonas corticalis gen. nov., sp. nov., an aerobic capsulated bacterium, of a novel bacterial order, Capsulimonadales ord. nov., of the class Armatimonadia of the phylum Armatimonadetes.</title>
        <authorList>
            <person name="Li J."/>
            <person name="Kudo C."/>
            <person name="Tonouchi A."/>
        </authorList>
    </citation>
    <scope>NUCLEOTIDE SEQUENCE [LARGE SCALE GENOMIC DNA]</scope>
    <source>
        <strain evidence="7 8">AX-7</strain>
    </source>
</reference>
<evidence type="ECO:0000256" key="3">
    <source>
        <dbReference type="ARBA" id="ARBA00022475"/>
    </source>
</evidence>
<dbReference type="GO" id="GO:0005886">
    <property type="term" value="C:plasma membrane"/>
    <property type="evidence" value="ECO:0007669"/>
    <property type="project" value="UniProtKB-SubCell"/>
</dbReference>
<comment type="similarity">
    <text evidence="2">Belongs to the UPF0126 family.</text>
</comment>
<dbReference type="FunCoup" id="A0A402CV34">
    <property type="interactions" value="139"/>
</dbReference>
<dbReference type="Proteomes" id="UP000287394">
    <property type="component" value="Chromosome"/>
</dbReference>
<gene>
    <name evidence="7" type="ORF">CCAX7_23570</name>
</gene>
<evidence type="ECO:0000313" key="8">
    <source>
        <dbReference type="Proteomes" id="UP000287394"/>
    </source>
</evidence>
<organism evidence="7 8">
    <name type="scientific">Capsulimonas corticalis</name>
    <dbReference type="NCBI Taxonomy" id="2219043"/>
    <lineage>
        <taxon>Bacteria</taxon>
        <taxon>Bacillati</taxon>
        <taxon>Armatimonadota</taxon>
        <taxon>Armatimonadia</taxon>
        <taxon>Capsulimonadales</taxon>
        <taxon>Capsulimonadaceae</taxon>
        <taxon>Capsulimonas</taxon>
    </lineage>
</organism>
<sequence>MRARIAPKIKLQKHIADRLLLAVDLAGTFVFAVGGAMAGIRSHLDVFGVMVVSFASAAGGGIIRDLLIGAVPPASIRDRRYALAAFAGGAVVFFLHRYVGEIPYPMMIGFDAAGLALVAVSGAAKALDHKIDPFMSVLLGAISGSGGGTIRDVLLTHVPAILRVDVYAVAALAGAGVMVAGIQRGLPRNVMMGVGFAVCFLLRVVSVWRHWNLPTVSGP</sequence>